<dbReference type="InterPro" id="IPR000873">
    <property type="entry name" value="AMP-dep_synth/lig_dom"/>
</dbReference>
<dbReference type="PANTHER" id="PTHR44378">
    <property type="entry name" value="ACYL-ACTIVATING ENZYME 17, PEROXISOMAL-RELATED"/>
    <property type="match status" value="1"/>
</dbReference>
<evidence type="ECO:0000259" key="2">
    <source>
        <dbReference type="Pfam" id="PF00501"/>
    </source>
</evidence>
<evidence type="ECO:0000313" key="3">
    <source>
        <dbReference type="EMBL" id="KAK8543318.1"/>
    </source>
</evidence>
<sequence length="776" mass="85547">MALAPNNIDQLSIDDLRRAGGGGLSIEEAQHIHQLIKQAVSKVKAEAGGGQLMAREVWREVVSSRVLKPNHPHALHQLVYYSVYAHWDASVHGPPLYWFPSLHDSKLTNMGRIMETHGPRLLGTSYKDPIASFNVFRDFSVHHPEVYWSIILKELALTFRVSPKCILDTTDKSRPGGTWLPGSVLNIAECCLLPSSHPRKEDDSCAIVWRDEGDDDSDVNRMTLKQLREQVVLVANALERSFRKGDAIAIDMPMTVNAVIIYLAIVLAGFVVVSIADSFAAKEIATRLRVSKAKAIFTQDFILRGGRKFPLYSRVVEASPDKTIVLPAIGNDVGIQLREQDISWKDFLAHDKQHSRPNHFTPAYLPIDSAINILFSSGTTGEPKAIPWTQLSPIRCSSEALTHINVGVGDVYCWPTNLGWVMGPILLFSCFLTGATLALYHGSPLGRGFGNFVQDAGVTVLGTVPSLVKTWKNTKCMEGLDWTKIKSFASTGEASNVDDDLWLSSKSYYKPVIECCGGTELSSCYIIGSPLQPQAFGAFSTASMTTGVVILDEHGVPYPDDKACVGEVGLLPLYLGATDRLLNADHEDVYFKGMPTFKGMRLRRHGDILKRTVGGYLVVQGRADDTMNLGGIKTSSVEIERVCDRADESILETAAVSVAPPDGGPELLVIFVVLKEGFDKQPGKLKTVFSKAIQTNLNPLFKVRFLDVLISIHMSRPGMLFLQLSITIYLNRNARIQNSKLKSFSLALRNKQKHIEILLITGEQCEDSARVSQNCF</sequence>
<dbReference type="PANTHER" id="PTHR44378:SF1">
    <property type="entry name" value="ACYL-ACTIVATING ENZYME 18, PEROXISOMAL-RELATED"/>
    <property type="match status" value="1"/>
</dbReference>
<dbReference type="SUPFAM" id="SSF56801">
    <property type="entry name" value="Acetyl-CoA synthetase-like"/>
    <property type="match status" value="1"/>
</dbReference>
<accession>A0ABR2DPF1</accession>
<keyword evidence="4" id="KW-1185">Reference proteome</keyword>
<name>A0ABR2DPF1_9ROSI</name>
<comment type="caution">
    <text evidence="3">The sequence shown here is derived from an EMBL/GenBank/DDBJ whole genome shotgun (WGS) entry which is preliminary data.</text>
</comment>
<evidence type="ECO:0000313" key="4">
    <source>
        <dbReference type="Proteomes" id="UP001472677"/>
    </source>
</evidence>
<keyword evidence="1" id="KW-0812">Transmembrane</keyword>
<feature type="transmembrane region" description="Helical" evidence="1">
    <location>
        <begin position="418"/>
        <end position="440"/>
    </location>
</feature>
<keyword evidence="1" id="KW-1133">Transmembrane helix</keyword>
<dbReference type="EMBL" id="JBBPBM010000024">
    <property type="protein sequence ID" value="KAK8543318.1"/>
    <property type="molecule type" value="Genomic_DNA"/>
</dbReference>
<dbReference type="InterPro" id="IPR042099">
    <property type="entry name" value="ANL_N_sf"/>
</dbReference>
<dbReference type="PROSITE" id="PS00455">
    <property type="entry name" value="AMP_BINDING"/>
    <property type="match status" value="1"/>
</dbReference>
<dbReference type="Pfam" id="PF00501">
    <property type="entry name" value="AMP-binding"/>
    <property type="match status" value="1"/>
</dbReference>
<gene>
    <name evidence="3" type="ORF">V6N12_015876</name>
</gene>
<dbReference type="InterPro" id="IPR020845">
    <property type="entry name" value="AMP-binding_CS"/>
</dbReference>
<dbReference type="Proteomes" id="UP001472677">
    <property type="component" value="Unassembled WGS sequence"/>
</dbReference>
<evidence type="ECO:0000256" key="1">
    <source>
        <dbReference type="SAM" id="Phobius"/>
    </source>
</evidence>
<organism evidence="3 4">
    <name type="scientific">Hibiscus sabdariffa</name>
    <name type="common">roselle</name>
    <dbReference type="NCBI Taxonomy" id="183260"/>
    <lineage>
        <taxon>Eukaryota</taxon>
        <taxon>Viridiplantae</taxon>
        <taxon>Streptophyta</taxon>
        <taxon>Embryophyta</taxon>
        <taxon>Tracheophyta</taxon>
        <taxon>Spermatophyta</taxon>
        <taxon>Magnoliopsida</taxon>
        <taxon>eudicotyledons</taxon>
        <taxon>Gunneridae</taxon>
        <taxon>Pentapetalae</taxon>
        <taxon>rosids</taxon>
        <taxon>malvids</taxon>
        <taxon>Malvales</taxon>
        <taxon>Malvaceae</taxon>
        <taxon>Malvoideae</taxon>
        <taxon>Hibiscus</taxon>
    </lineage>
</organism>
<feature type="transmembrane region" description="Helical" evidence="1">
    <location>
        <begin position="259"/>
        <end position="280"/>
    </location>
</feature>
<dbReference type="Gene3D" id="3.40.50.12780">
    <property type="entry name" value="N-terminal domain of ligase-like"/>
    <property type="match status" value="1"/>
</dbReference>
<reference evidence="3 4" key="1">
    <citation type="journal article" date="2024" name="G3 (Bethesda)">
        <title>Genome assembly of Hibiscus sabdariffa L. provides insights into metabolisms of medicinal natural products.</title>
        <authorList>
            <person name="Kim T."/>
        </authorList>
    </citation>
    <scope>NUCLEOTIDE SEQUENCE [LARGE SCALE GENOMIC DNA]</scope>
    <source>
        <strain evidence="3">TK-2024</strain>
        <tissue evidence="3">Old leaves</tissue>
    </source>
</reference>
<feature type="domain" description="AMP-dependent synthetase/ligase" evidence="2">
    <location>
        <begin position="203"/>
        <end position="568"/>
    </location>
</feature>
<proteinExistence type="predicted"/>
<protein>
    <recommendedName>
        <fullName evidence="2">AMP-dependent synthetase/ligase domain-containing protein</fullName>
    </recommendedName>
</protein>
<keyword evidence="1" id="KW-0472">Membrane</keyword>